<gene>
    <name evidence="1" type="ORF">XELAEV_18039196mg</name>
</gene>
<dbReference type="Gene3D" id="2.40.128.20">
    <property type="match status" value="1"/>
</dbReference>
<dbReference type="Proteomes" id="UP000694892">
    <property type="component" value="Chromosome 8L"/>
</dbReference>
<protein>
    <submittedName>
        <fullName evidence="1">Uncharacterized protein</fullName>
    </submittedName>
</protein>
<evidence type="ECO:0000313" key="1">
    <source>
        <dbReference type="EMBL" id="OCT67898.1"/>
    </source>
</evidence>
<dbReference type="InterPro" id="IPR012674">
    <property type="entry name" value="Calycin"/>
</dbReference>
<dbReference type="OMA" id="FLEWSKC"/>
<sequence length="355" mass="40348">MITLSFFSTRTYKRGNFTGLSLSYLEMGVLSFFLFLSCFLAVTHGSPSDCVGEPQGILPDPAKVSGLWNLIAVSLSPNAKYQLDEIAYVYTKVSFNETEFTFAVFSNPMSDTNGQLYRHERVPGTQAYKYISTEVLEEVYTTILFQPHPDILICYERANDEINGAYIHSRAASVPKEELDSFLEWSKCNNLINITVYNRTVNDAQECYDLFEHSEDLKDIEGCETWGLVAKASNYADRNYNIRMLYSAKLELCKTEEAYTVKEIQIVGDEKILMELKYENGTTGNKVKLQSFKTETDILLLGVLNEKQRTLFLASKTSKAKQTVLDDFEIKAHCFEAAFTYLVPGSKEEENTENH</sequence>
<dbReference type="AlphaFoldDB" id="A0A974C7B9"/>
<accession>A0A974C7B9</accession>
<evidence type="ECO:0000313" key="2">
    <source>
        <dbReference type="Proteomes" id="UP000694892"/>
    </source>
</evidence>
<reference evidence="2" key="1">
    <citation type="journal article" date="2016" name="Nature">
        <title>Genome evolution in the allotetraploid frog Xenopus laevis.</title>
        <authorList>
            <person name="Session A.M."/>
            <person name="Uno Y."/>
            <person name="Kwon T."/>
            <person name="Chapman J.A."/>
            <person name="Toyoda A."/>
            <person name="Takahashi S."/>
            <person name="Fukui A."/>
            <person name="Hikosaka A."/>
            <person name="Suzuki A."/>
            <person name="Kondo M."/>
            <person name="van Heeringen S.J."/>
            <person name="Quigley I."/>
            <person name="Heinz S."/>
            <person name="Ogino H."/>
            <person name="Ochi H."/>
            <person name="Hellsten U."/>
            <person name="Lyons J.B."/>
            <person name="Simakov O."/>
            <person name="Putnam N."/>
            <person name="Stites J."/>
            <person name="Kuroki Y."/>
            <person name="Tanaka T."/>
            <person name="Michiue T."/>
            <person name="Watanabe M."/>
            <person name="Bogdanovic O."/>
            <person name="Lister R."/>
            <person name="Georgiou G."/>
            <person name="Paranjpe S.S."/>
            <person name="van Kruijsbergen I."/>
            <person name="Shu S."/>
            <person name="Carlson J."/>
            <person name="Kinoshita T."/>
            <person name="Ohta Y."/>
            <person name="Mawaribuchi S."/>
            <person name="Jenkins J."/>
            <person name="Grimwood J."/>
            <person name="Schmutz J."/>
            <person name="Mitros T."/>
            <person name="Mozaffari S.V."/>
            <person name="Suzuki Y."/>
            <person name="Haramoto Y."/>
            <person name="Yamamoto T.S."/>
            <person name="Takagi C."/>
            <person name="Heald R."/>
            <person name="Miller K."/>
            <person name="Haudenschild C."/>
            <person name="Kitzman J."/>
            <person name="Nakayama T."/>
            <person name="Izutsu Y."/>
            <person name="Robert J."/>
            <person name="Fortriede J."/>
            <person name="Burns K."/>
            <person name="Lotay V."/>
            <person name="Karimi K."/>
            <person name="Yasuoka Y."/>
            <person name="Dichmann D.S."/>
            <person name="Flajnik M.F."/>
            <person name="Houston D.W."/>
            <person name="Shendure J."/>
            <person name="DuPasquier L."/>
            <person name="Vize P.D."/>
            <person name="Zorn A.M."/>
            <person name="Ito M."/>
            <person name="Marcotte E.M."/>
            <person name="Wallingford J.B."/>
            <person name="Ito Y."/>
            <person name="Asashima M."/>
            <person name="Ueno N."/>
            <person name="Matsuda Y."/>
            <person name="Veenstra G.J."/>
            <person name="Fujiyama A."/>
            <person name="Harland R.M."/>
            <person name="Taira M."/>
            <person name="Rokhsar D.S."/>
        </authorList>
    </citation>
    <scope>NUCLEOTIDE SEQUENCE [LARGE SCALE GENOMIC DNA]</scope>
    <source>
        <strain evidence="2">J</strain>
    </source>
</reference>
<dbReference type="SUPFAM" id="SSF50814">
    <property type="entry name" value="Lipocalins"/>
    <property type="match status" value="1"/>
</dbReference>
<organism evidence="1 2">
    <name type="scientific">Xenopus laevis</name>
    <name type="common">African clawed frog</name>
    <dbReference type="NCBI Taxonomy" id="8355"/>
    <lineage>
        <taxon>Eukaryota</taxon>
        <taxon>Metazoa</taxon>
        <taxon>Chordata</taxon>
        <taxon>Craniata</taxon>
        <taxon>Vertebrata</taxon>
        <taxon>Euteleostomi</taxon>
        <taxon>Amphibia</taxon>
        <taxon>Batrachia</taxon>
        <taxon>Anura</taxon>
        <taxon>Pipoidea</taxon>
        <taxon>Pipidae</taxon>
        <taxon>Xenopodinae</taxon>
        <taxon>Xenopus</taxon>
        <taxon>Xenopus</taxon>
    </lineage>
</organism>
<proteinExistence type="predicted"/>
<name>A0A974C7B9_XENLA</name>
<dbReference type="EMBL" id="CM004480">
    <property type="protein sequence ID" value="OCT67898.1"/>
    <property type="molecule type" value="Genomic_DNA"/>
</dbReference>